<organism evidence="4 5">
    <name type="scientific">Catenaria anguillulae PL171</name>
    <dbReference type="NCBI Taxonomy" id="765915"/>
    <lineage>
        <taxon>Eukaryota</taxon>
        <taxon>Fungi</taxon>
        <taxon>Fungi incertae sedis</taxon>
        <taxon>Blastocladiomycota</taxon>
        <taxon>Blastocladiomycetes</taxon>
        <taxon>Blastocladiales</taxon>
        <taxon>Catenariaceae</taxon>
        <taxon>Catenaria</taxon>
    </lineage>
</organism>
<evidence type="ECO:0000259" key="3">
    <source>
        <dbReference type="PROSITE" id="PS51782"/>
    </source>
</evidence>
<dbReference type="Pfam" id="PF01476">
    <property type="entry name" value="LysM"/>
    <property type="match status" value="1"/>
</dbReference>
<evidence type="ECO:0000313" key="4">
    <source>
        <dbReference type="EMBL" id="ORZ41742.1"/>
    </source>
</evidence>
<feature type="signal peptide" evidence="2">
    <location>
        <begin position="1"/>
        <end position="24"/>
    </location>
</feature>
<dbReference type="InterPro" id="IPR018392">
    <property type="entry name" value="LysM"/>
</dbReference>
<comment type="caution">
    <text evidence="4">The sequence shown here is derived from an EMBL/GenBank/DDBJ whole genome shotgun (WGS) entry which is preliminary data.</text>
</comment>
<feature type="compositionally biased region" description="Basic residues" evidence="1">
    <location>
        <begin position="338"/>
        <end position="352"/>
    </location>
</feature>
<feature type="domain" description="LysM" evidence="3">
    <location>
        <begin position="33"/>
        <end position="78"/>
    </location>
</feature>
<sequence length="352" mass="38066">MLSSASLLRTLSLFALATLLAVQAEPSAEQSRSRHVVNTATDTCDRIAAFSSISVSELVSWNNGLDCSSLTSGELLFVSPPSESTVHRHRALARRAPLRRCVFRAQVRADIGRAGNDLKCSQSDVVFTAAGDRLTAQQALAKKVKVECDHSLEVQEVIQGFIKPMRDALVAADPNNLSNVCVPFQAGTYMDEIDNLLNGPSNLNFADKDVNTEKRLMVSDSASARSAKSHPALYTALDKHMANVKSKRVKTASSIVDVINKFYRDHPTAPKPANYGATVASFNARAADNFSTWRTSHPAPGARAPRPRPPPKRKNSGGDTSDSDFVPSPPSSPPKPQRPPRKKQTVGKGKKN</sequence>
<dbReference type="Gene3D" id="3.10.350.10">
    <property type="entry name" value="LysM domain"/>
    <property type="match status" value="1"/>
</dbReference>
<dbReference type="OrthoDB" id="10292841at2759"/>
<gene>
    <name evidence="4" type="ORF">BCR44DRAFT_67178</name>
</gene>
<feature type="chain" id="PRO_5012327581" description="LysM domain-containing protein" evidence="2">
    <location>
        <begin position="25"/>
        <end position="352"/>
    </location>
</feature>
<evidence type="ECO:0000256" key="2">
    <source>
        <dbReference type="SAM" id="SignalP"/>
    </source>
</evidence>
<evidence type="ECO:0000313" key="5">
    <source>
        <dbReference type="Proteomes" id="UP000193411"/>
    </source>
</evidence>
<accession>A0A1Y2I882</accession>
<dbReference type="InterPro" id="IPR036779">
    <property type="entry name" value="LysM_dom_sf"/>
</dbReference>
<dbReference type="SUPFAM" id="SSF54106">
    <property type="entry name" value="LysM domain"/>
    <property type="match status" value="1"/>
</dbReference>
<proteinExistence type="predicted"/>
<feature type="compositionally biased region" description="Basic residues" evidence="1">
    <location>
        <begin position="305"/>
        <end position="315"/>
    </location>
</feature>
<keyword evidence="5" id="KW-1185">Reference proteome</keyword>
<dbReference type="PROSITE" id="PS51782">
    <property type="entry name" value="LYSM"/>
    <property type="match status" value="1"/>
</dbReference>
<protein>
    <recommendedName>
        <fullName evidence="3">LysM domain-containing protein</fullName>
    </recommendedName>
</protein>
<feature type="compositionally biased region" description="Pro residues" evidence="1">
    <location>
        <begin position="327"/>
        <end position="337"/>
    </location>
</feature>
<reference evidence="4 5" key="1">
    <citation type="submission" date="2016-07" db="EMBL/GenBank/DDBJ databases">
        <title>Pervasive Adenine N6-methylation of Active Genes in Fungi.</title>
        <authorList>
            <consortium name="DOE Joint Genome Institute"/>
            <person name="Mondo S.J."/>
            <person name="Dannebaum R.O."/>
            <person name="Kuo R.C."/>
            <person name="Labutti K."/>
            <person name="Haridas S."/>
            <person name="Kuo A."/>
            <person name="Salamov A."/>
            <person name="Ahrendt S.R."/>
            <person name="Lipzen A."/>
            <person name="Sullivan W."/>
            <person name="Andreopoulos W.B."/>
            <person name="Clum A."/>
            <person name="Lindquist E."/>
            <person name="Daum C."/>
            <person name="Ramamoorthy G.K."/>
            <person name="Gryganskyi A."/>
            <person name="Culley D."/>
            <person name="Magnuson J.K."/>
            <person name="James T.Y."/>
            <person name="O'Malley M.A."/>
            <person name="Stajich J.E."/>
            <person name="Spatafora J.W."/>
            <person name="Visel A."/>
            <person name="Grigoriev I.V."/>
        </authorList>
    </citation>
    <scope>NUCLEOTIDE SEQUENCE [LARGE SCALE GENOMIC DNA]</scope>
    <source>
        <strain evidence="4 5">PL171</strain>
    </source>
</reference>
<dbReference type="Proteomes" id="UP000193411">
    <property type="component" value="Unassembled WGS sequence"/>
</dbReference>
<dbReference type="AlphaFoldDB" id="A0A1Y2I882"/>
<evidence type="ECO:0000256" key="1">
    <source>
        <dbReference type="SAM" id="MobiDB-lite"/>
    </source>
</evidence>
<keyword evidence="2" id="KW-0732">Signal</keyword>
<feature type="region of interest" description="Disordered" evidence="1">
    <location>
        <begin position="292"/>
        <end position="352"/>
    </location>
</feature>
<name>A0A1Y2I882_9FUNG</name>
<dbReference type="EMBL" id="MCFL01000001">
    <property type="protein sequence ID" value="ORZ41742.1"/>
    <property type="molecule type" value="Genomic_DNA"/>
</dbReference>
<dbReference type="CDD" id="cd00118">
    <property type="entry name" value="LysM"/>
    <property type="match status" value="1"/>
</dbReference>